<keyword evidence="4" id="KW-1185">Reference proteome</keyword>
<dbReference type="SUPFAM" id="SSF55326">
    <property type="entry name" value="PurM N-terminal domain-like"/>
    <property type="match status" value="1"/>
</dbReference>
<dbReference type="NCBIfam" id="TIGR03267">
    <property type="entry name" value="methan_mark_2"/>
    <property type="match status" value="1"/>
</dbReference>
<dbReference type="SUPFAM" id="SSF56042">
    <property type="entry name" value="PurM C-terminal domain-like"/>
    <property type="match status" value="1"/>
</dbReference>
<dbReference type="KEGG" id="mfv:Mfer_1090"/>
<dbReference type="Proteomes" id="UP000002315">
    <property type="component" value="Chromosome"/>
</dbReference>
<dbReference type="HOGENOM" id="CLU_073250_0_0_2"/>
<dbReference type="Pfam" id="PF02769">
    <property type="entry name" value="AIRS_C"/>
    <property type="match status" value="1"/>
</dbReference>
<evidence type="ECO:0000259" key="1">
    <source>
        <dbReference type="Pfam" id="PF00586"/>
    </source>
</evidence>
<dbReference type="Pfam" id="PF00586">
    <property type="entry name" value="AIRS"/>
    <property type="match status" value="1"/>
</dbReference>
<dbReference type="InterPro" id="IPR010918">
    <property type="entry name" value="PurM-like_C_dom"/>
</dbReference>
<dbReference type="CDD" id="cd02192">
    <property type="entry name" value="PurM-like3"/>
    <property type="match status" value="1"/>
</dbReference>
<protein>
    <submittedName>
        <fullName evidence="3">Methanogenesis marker protein 2</fullName>
    </submittedName>
</protein>
<evidence type="ECO:0000259" key="2">
    <source>
        <dbReference type="Pfam" id="PF02769"/>
    </source>
</evidence>
<organism evidence="3 4">
    <name type="scientific">Methanothermus fervidus (strain ATCC 43054 / DSM 2088 / JCM 10308 / V24 S)</name>
    <dbReference type="NCBI Taxonomy" id="523846"/>
    <lineage>
        <taxon>Archaea</taxon>
        <taxon>Methanobacteriati</taxon>
        <taxon>Methanobacteriota</taxon>
        <taxon>Methanomada group</taxon>
        <taxon>Methanobacteria</taxon>
        <taxon>Methanobacteriales</taxon>
        <taxon>Methanothermaceae</taxon>
        <taxon>Methanothermus</taxon>
    </lineage>
</organism>
<name>E3GWB9_METFV</name>
<feature type="domain" description="PurM-like N-terminal" evidence="1">
    <location>
        <begin position="44"/>
        <end position="151"/>
    </location>
</feature>
<gene>
    <name evidence="3" type="ordered locus">Mfer_1090</name>
</gene>
<sequence length="325" mass="35594">MDLNNLVKSIKNFEGVTRKKSISKLLSILGNSDKISGHTYLSYGDDAAAIKLGNGKLLLLAADGIWDKLMKADPYWAGYCSVLVNVNDIAAMGGEPLAMVNVLSIKDENTCFKVMEGVREGAKKFGVPMVGGHLHPATPYNVLDVSIVGIVSEDSVITSHNAKIGDKIIIAIDLDGNIHPNFPLAWDTTTHKNSKLVRAQIKAMKKIASKKLVNAGKDISNPGTIGTLGMMLEASNTGAIVELDKIPRNESVEWERWLKLYPGSGFVFSCPEECVEECIEILSKVNLTANVVGEIIPDRKLYLKYKNTKKIVFDFRKEYIVGLRS</sequence>
<dbReference type="STRING" id="523846.Mfer_1090"/>
<dbReference type="PANTHER" id="PTHR30270">
    <property type="entry name" value="THIAMINE-MONOPHOSPHATE KINASE"/>
    <property type="match status" value="1"/>
</dbReference>
<dbReference type="InterPro" id="IPR036676">
    <property type="entry name" value="PurM-like_C_sf"/>
</dbReference>
<evidence type="ECO:0000313" key="3">
    <source>
        <dbReference type="EMBL" id="ADP77884.1"/>
    </source>
</evidence>
<dbReference type="Gene3D" id="3.30.1330.10">
    <property type="entry name" value="PurM-like, N-terminal domain"/>
    <property type="match status" value="1"/>
</dbReference>
<accession>E3GWB9</accession>
<dbReference type="EMBL" id="CP002278">
    <property type="protein sequence ID" value="ADP77884.1"/>
    <property type="molecule type" value="Genomic_DNA"/>
</dbReference>
<dbReference type="InterPro" id="IPR036921">
    <property type="entry name" value="PurM-like_N_sf"/>
</dbReference>
<dbReference type="GO" id="GO:0009030">
    <property type="term" value="F:thiamine-phosphate kinase activity"/>
    <property type="evidence" value="ECO:0007669"/>
    <property type="project" value="InterPro"/>
</dbReference>
<proteinExistence type="predicted"/>
<dbReference type="GO" id="GO:0009228">
    <property type="term" value="P:thiamine biosynthetic process"/>
    <property type="evidence" value="ECO:0007669"/>
    <property type="project" value="InterPro"/>
</dbReference>
<feature type="domain" description="PurM-like C-terminal" evidence="2">
    <location>
        <begin position="191"/>
        <end position="305"/>
    </location>
</feature>
<dbReference type="PANTHER" id="PTHR30270:SF0">
    <property type="entry name" value="THIAMINE-MONOPHOSPHATE KINASE"/>
    <property type="match status" value="1"/>
</dbReference>
<dbReference type="Gene3D" id="3.90.650.10">
    <property type="entry name" value="PurM-like C-terminal domain"/>
    <property type="match status" value="1"/>
</dbReference>
<dbReference type="OrthoDB" id="31494at2157"/>
<evidence type="ECO:0000313" key="4">
    <source>
        <dbReference type="Proteomes" id="UP000002315"/>
    </source>
</evidence>
<dbReference type="AlphaFoldDB" id="E3GWB9"/>
<dbReference type="InterPro" id="IPR011413">
    <property type="entry name" value="UCP036540_AIR"/>
</dbReference>
<dbReference type="InterPro" id="IPR016188">
    <property type="entry name" value="PurM-like_N"/>
</dbReference>
<dbReference type="PIRSF" id="PIRSF036540">
    <property type="entry name" value="UCP036540_AIR"/>
    <property type="match status" value="1"/>
</dbReference>
<dbReference type="InterPro" id="IPR006283">
    <property type="entry name" value="ThiL-like"/>
</dbReference>
<reference evidence="3 4" key="1">
    <citation type="journal article" date="2010" name="Stand. Genomic Sci.">
        <title>Complete genome sequence of Methanothermus fervidus type strain (V24S).</title>
        <authorList>
            <person name="Anderson I."/>
            <person name="Djao O.D."/>
            <person name="Misra M."/>
            <person name="Chertkov O."/>
            <person name="Nolan M."/>
            <person name="Lucas S."/>
            <person name="Lapidus A."/>
            <person name="Del Rio T.G."/>
            <person name="Tice H."/>
            <person name="Cheng J.F."/>
            <person name="Tapia R."/>
            <person name="Han C."/>
            <person name="Goodwin L."/>
            <person name="Pitluck S."/>
            <person name="Liolios K."/>
            <person name="Ivanova N."/>
            <person name="Mavromatis K."/>
            <person name="Mikhailova N."/>
            <person name="Pati A."/>
            <person name="Brambilla E."/>
            <person name="Chen A."/>
            <person name="Palaniappan K."/>
            <person name="Land M."/>
            <person name="Hauser L."/>
            <person name="Chang Y.J."/>
            <person name="Jeffries C.D."/>
            <person name="Sikorski J."/>
            <person name="Spring S."/>
            <person name="Rohde M."/>
            <person name="Eichinger K."/>
            <person name="Huber H."/>
            <person name="Wirth R."/>
            <person name="Goker M."/>
            <person name="Detter J.C."/>
            <person name="Woyke T."/>
            <person name="Bristow J."/>
            <person name="Eisen J.A."/>
            <person name="Markowitz V."/>
            <person name="Hugenholtz P."/>
            <person name="Klenk H.P."/>
            <person name="Kyrpides N.C."/>
        </authorList>
    </citation>
    <scope>NUCLEOTIDE SEQUENCE [LARGE SCALE GENOMIC DNA]</scope>
    <source>
        <strain evidence="4">ATCC 43054 / DSM 2088 / JCM 10308 / V24 S</strain>
    </source>
</reference>
<dbReference type="InterPro" id="IPR017668">
    <property type="entry name" value="Methan_mark_2"/>
</dbReference>